<accession>A0A1I2DW58</accession>
<organism evidence="1 2">
    <name type="scientific">Dyella marensis</name>
    <dbReference type="NCBI Taxonomy" id="500610"/>
    <lineage>
        <taxon>Bacteria</taxon>
        <taxon>Pseudomonadati</taxon>
        <taxon>Pseudomonadota</taxon>
        <taxon>Gammaproteobacteria</taxon>
        <taxon>Lysobacterales</taxon>
        <taxon>Rhodanobacteraceae</taxon>
        <taxon>Dyella</taxon>
    </lineage>
</organism>
<protein>
    <submittedName>
        <fullName evidence="1">Uncharacterized protein</fullName>
    </submittedName>
</protein>
<keyword evidence="2" id="KW-1185">Reference proteome</keyword>
<dbReference type="Proteomes" id="UP000199477">
    <property type="component" value="Unassembled WGS sequence"/>
</dbReference>
<dbReference type="RefSeq" id="WP_026633129.1">
    <property type="nucleotide sequence ID" value="NZ_FONH01000004.1"/>
</dbReference>
<gene>
    <name evidence="1" type="ORF">SAMN02799615_01820</name>
</gene>
<dbReference type="AlphaFoldDB" id="A0A1I2DW58"/>
<dbReference type="Pfam" id="PF19875">
    <property type="entry name" value="DUF6348"/>
    <property type="match status" value="1"/>
</dbReference>
<proteinExistence type="predicted"/>
<evidence type="ECO:0000313" key="1">
    <source>
        <dbReference type="EMBL" id="SFE84170.1"/>
    </source>
</evidence>
<name>A0A1I2DW58_9GAMM</name>
<dbReference type="STRING" id="500610.SAMN02799615_01820"/>
<dbReference type="InterPro" id="IPR045929">
    <property type="entry name" value="DUF6348"/>
</dbReference>
<sequence>MNGHSVQTDLLRLFERHDVELEPDEDDWLVTDGDFPAVRASWHDGAQGEPGRLDVDVVISEERQIEESFAGHGRGDAGARDALQAFERNVLHVLLAACWYVTDDRRIQLHNWEFGVRSWDVFIGPLAFSRDGVPAPDGLSAGLQDALRNEALSGELHWIRLFYRRADDGSVLAEALLDNQPWPGGDRLLAQLAWPSSGQGYSARCFIALDIRDY</sequence>
<dbReference type="EMBL" id="FONH01000004">
    <property type="protein sequence ID" value="SFE84170.1"/>
    <property type="molecule type" value="Genomic_DNA"/>
</dbReference>
<reference evidence="2" key="1">
    <citation type="submission" date="2016-10" db="EMBL/GenBank/DDBJ databases">
        <authorList>
            <person name="Varghese N."/>
            <person name="Submissions S."/>
        </authorList>
    </citation>
    <scope>NUCLEOTIDE SEQUENCE [LARGE SCALE GENOMIC DNA]</scope>
    <source>
        <strain evidence="2">UNC178MFTsu3.1</strain>
    </source>
</reference>
<evidence type="ECO:0000313" key="2">
    <source>
        <dbReference type="Proteomes" id="UP000199477"/>
    </source>
</evidence>